<evidence type="ECO:0000256" key="5">
    <source>
        <dbReference type="ARBA" id="ARBA00023015"/>
    </source>
</evidence>
<evidence type="ECO:0000256" key="8">
    <source>
        <dbReference type="ARBA" id="ARBA00030117"/>
    </source>
</evidence>
<sequence length="101" mass="10406">MTNSNHINITSSLLPSLDKPDKVDIEKMGLRVTNSVAKTTPAPVTDSASLSGVSSSLATVLTSDDVRSDKVAALQAAIADGSYSVPSASVADKLIDKMSND</sequence>
<evidence type="ECO:0000256" key="4">
    <source>
        <dbReference type="ARBA" id="ARBA00022795"/>
    </source>
</evidence>
<evidence type="ECO:0000259" key="9">
    <source>
        <dbReference type="Pfam" id="PF04316"/>
    </source>
</evidence>
<evidence type="ECO:0000256" key="6">
    <source>
        <dbReference type="ARBA" id="ARBA00023163"/>
    </source>
</evidence>
<dbReference type="Proteomes" id="UP000006844">
    <property type="component" value="Chromosome"/>
</dbReference>
<proteinExistence type="inferred from homology"/>
<keyword evidence="3" id="KW-0678">Repressor</keyword>
<comment type="function">
    <text evidence="7">Responsible for the coupling of flagellin expression to flagellar assembly by preventing expression of the flagellin genes when a component of the middle class of proteins is defective. It negatively regulates flagellar genes by inhibiting the activity of FliA by directly binding to FliA.</text>
</comment>
<evidence type="ECO:0000256" key="3">
    <source>
        <dbReference type="ARBA" id="ARBA00022491"/>
    </source>
</evidence>
<dbReference type="SUPFAM" id="SSF101498">
    <property type="entry name" value="Anti-sigma factor FlgM"/>
    <property type="match status" value="1"/>
</dbReference>
<evidence type="ECO:0000256" key="7">
    <source>
        <dbReference type="ARBA" id="ARBA00024739"/>
    </source>
</evidence>
<dbReference type="EMBL" id="CP002467">
    <property type="protein sequence ID" value="ADV82643.1"/>
    <property type="molecule type" value="Genomic_DNA"/>
</dbReference>
<dbReference type="OrthoDB" id="122850at2"/>
<dbReference type="InterPro" id="IPR035890">
    <property type="entry name" value="Anti-sigma-28_factor_FlgM_sf"/>
</dbReference>
<organism evidence="10 11">
    <name type="scientific">Terriglobus saanensis (strain ATCC BAA-1853 / DSM 23119 / SP1PR4)</name>
    <dbReference type="NCBI Taxonomy" id="401053"/>
    <lineage>
        <taxon>Bacteria</taxon>
        <taxon>Pseudomonadati</taxon>
        <taxon>Acidobacteriota</taxon>
        <taxon>Terriglobia</taxon>
        <taxon>Terriglobales</taxon>
        <taxon>Acidobacteriaceae</taxon>
        <taxon>Terriglobus</taxon>
    </lineage>
</organism>
<evidence type="ECO:0000256" key="1">
    <source>
        <dbReference type="ARBA" id="ARBA00005322"/>
    </source>
</evidence>
<dbReference type="STRING" id="401053.AciPR4_1837"/>
<dbReference type="InterPro" id="IPR031316">
    <property type="entry name" value="FlgM_C"/>
</dbReference>
<dbReference type="Pfam" id="PF04316">
    <property type="entry name" value="FlgM"/>
    <property type="match status" value="1"/>
</dbReference>
<keyword evidence="4" id="KW-1005">Bacterial flagellum biogenesis</keyword>
<protein>
    <recommendedName>
        <fullName evidence="2">Negative regulator of flagellin synthesis</fullName>
    </recommendedName>
    <alternativeName>
        <fullName evidence="8">Anti-sigma-28 factor</fullName>
    </alternativeName>
</protein>
<dbReference type="HOGENOM" id="CLU_2290324_0_0_0"/>
<keyword evidence="6" id="KW-0804">Transcription</keyword>
<evidence type="ECO:0000256" key="2">
    <source>
        <dbReference type="ARBA" id="ARBA00017823"/>
    </source>
</evidence>
<dbReference type="NCBIfam" id="TIGR03824">
    <property type="entry name" value="FlgM_jcvi"/>
    <property type="match status" value="1"/>
</dbReference>
<reference evidence="10 11" key="1">
    <citation type="journal article" date="2012" name="Stand. Genomic Sci.">
        <title>Complete genome sequence of Terriglobus saanensis type strain SP1PR4(T), an Acidobacteria from tundra soil.</title>
        <authorList>
            <person name="Rawat S.R."/>
            <person name="Mannisto M.K."/>
            <person name="Starovoytov V."/>
            <person name="Goodwin L."/>
            <person name="Nolan M."/>
            <person name="Hauser L."/>
            <person name="Land M."/>
            <person name="Davenport K.W."/>
            <person name="Woyke T."/>
            <person name="Haggblom M.M."/>
        </authorList>
    </citation>
    <scope>NUCLEOTIDE SEQUENCE</scope>
    <source>
        <strain evidence="11">ATCC BAA-1853 / DSM 23119 / SP1PR4</strain>
    </source>
</reference>
<comment type="similarity">
    <text evidence="1">Belongs to the FlgM family.</text>
</comment>
<keyword evidence="5" id="KW-0805">Transcription regulation</keyword>
<name>E8V5N4_TERSS</name>
<accession>E8V5N4</accession>
<evidence type="ECO:0000313" key="10">
    <source>
        <dbReference type="EMBL" id="ADV82643.1"/>
    </source>
</evidence>
<keyword evidence="11" id="KW-1185">Reference proteome</keyword>
<dbReference type="InterPro" id="IPR007412">
    <property type="entry name" value="FlgM"/>
</dbReference>
<dbReference type="GO" id="GO:0045892">
    <property type="term" value="P:negative regulation of DNA-templated transcription"/>
    <property type="evidence" value="ECO:0007669"/>
    <property type="project" value="InterPro"/>
</dbReference>
<evidence type="ECO:0000313" key="11">
    <source>
        <dbReference type="Proteomes" id="UP000006844"/>
    </source>
</evidence>
<dbReference type="GO" id="GO:0044781">
    <property type="term" value="P:bacterial-type flagellum organization"/>
    <property type="evidence" value="ECO:0007669"/>
    <property type="project" value="UniProtKB-KW"/>
</dbReference>
<dbReference type="KEGG" id="tsa:AciPR4_1837"/>
<dbReference type="RefSeq" id="WP_013568376.1">
    <property type="nucleotide sequence ID" value="NC_014963.1"/>
</dbReference>
<gene>
    <name evidence="10" type="ordered locus">AciPR4_1837</name>
</gene>
<feature type="domain" description="Anti-sigma-28 factor FlgM C-terminal" evidence="9">
    <location>
        <begin position="46"/>
        <end position="96"/>
    </location>
</feature>
<dbReference type="AlphaFoldDB" id="E8V5N4"/>